<dbReference type="AlphaFoldDB" id="A0AAD9N121"/>
<sequence length="145" mass="16306">MYRTVMPSLAARHGLGSRGMPITVPQKNAVDDFHYIGRRILLQKGRLAQPRLVSQACAGMTTVDQIVLVMQELTRRGLGEYNPFYVDGDKSRRVFIKRPLAEIQHVLDQFGLSGSVYEERYNEMSPVARGKRSSTSLAPNKLLSK</sequence>
<comment type="caution">
    <text evidence="2">The sequence shown here is derived from an EMBL/GenBank/DDBJ whole genome shotgun (WGS) entry which is preliminary data.</text>
</comment>
<keyword evidence="3" id="KW-1185">Reference proteome</keyword>
<dbReference type="Proteomes" id="UP001208570">
    <property type="component" value="Unassembled WGS sequence"/>
</dbReference>
<evidence type="ECO:0000256" key="1">
    <source>
        <dbReference type="SAM" id="MobiDB-lite"/>
    </source>
</evidence>
<evidence type="ECO:0000313" key="2">
    <source>
        <dbReference type="EMBL" id="KAK2151106.1"/>
    </source>
</evidence>
<dbReference type="EMBL" id="JAODUP010000375">
    <property type="protein sequence ID" value="KAK2151106.1"/>
    <property type="molecule type" value="Genomic_DNA"/>
</dbReference>
<organism evidence="2 3">
    <name type="scientific">Paralvinella palmiformis</name>
    <dbReference type="NCBI Taxonomy" id="53620"/>
    <lineage>
        <taxon>Eukaryota</taxon>
        <taxon>Metazoa</taxon>
        <taxon>Spiralia</taxon>
        <taxon>Lophotrochozoa</taxon>
        <taxon>Annelida</taxon>
        <taxon>Polychaeta</taxon>
        <taxon>Sedentaria</taxon>
        <taxon>Canalipalpata</taxon>
        <taxon>Terebellida</taxon>
        <taxon>Terebelliformia</taxon>
        <taxon>Alvinellidae</taxon>
        <taxon>Paralvinella</taxon>
    </lineage>
</organism>
<proteinExistence type="predicted"/>
<reference evidence="2" key="1">
    <citation type="journal article" date="2023" name="Mol. Biol. Evol.">
        <title>Third-Generation Sequencing Reveals the Adaptive Role of the Epigenome in Three Deep-Sea Polychaetes.</title>
        <authorList>
            <person name="Perez M."/>
            <person name="Aroh O."/>
            <person name="Sun Y."/>
            <person name="Lan Y."/>
            <person name="Juniper S.K."/>
            <person name="Young C.R."/>
            <person name="Angers B."/>
            <person name="Qian P.Y."/>
        </authorList>
    </citation>
    <scope>NUCLEOTIDE SEQUENCE</scope>
    <source>
        <strain evidence="2">P08H-3</strain>
    </source>
</reference>
<accession>A0AAD9N121</accession>
<evidence type="ECO:0000313" key="3">
    <source>
        <dbReference type="Proteomes" id="UP001208570"/>
    </source>
</evidence>
<protein>
    <submittedName>
        <fullName evidence="2">Uncharacterized protein</fullName>
    </submittedName>
</protein>
<gene>
    <name evidence="2" type="ORF">LSH36_375g02070</name>
</gene>
<feature type="region of interest" description="Disordered" evidence="1">
    <location>
        <begin position="125"/>
        <end position="145"/>
    </location>
</feature>
<name>A0AAD9N121_9ANNE</name>